<dbReference type="InterPro" id="IPR014048">
    <property type="entry name" value="MethylDNA_cys_MeTrfase_DNA-bd"/>
</dbReference>
<evidence type="ECO:0000256" key="1">
    <source>
        <dbReference type="ARBA" id="ARBA00022763"/>
    </source>
</evidence>
<dbReference type="AlphaFoldDB" id="A0A3G8YLF8"/>
<dbReference type="Proteomes" id="UP000276417">
    <property type="component" value="Chromosome 1"/>
</dbReference>
<dbReference type="Pfam" id="PF01035">
    <property type="entry name" value="DNA_binding_1"/>
    <property type="match status" value="1"/>
</dbReference>
<proteinExistence type="predicted"/>
<dbReference type="GO" id="GO:0003824">
    <property type="term" value="F:catalytic activity"/>
    <property type="evidence" value="ECO:0007669"/>
    <property type="project" value="InterPro"/>
</dbReference>
<gene>
    <name evidence="3" type="ORF">EHF33_12460</name>
</gene>
<dbReference type="InterPro" id="IPR052520">
    <property type="entry name" value="ATL_DNA_repair"/>
</dbReference>
<dbReference type="EMBL" id="CP034183">
    <property type="protein sequence ID" value="AZI43454.1"/>
    <property type="molecule type" value="Genomic_DNA"/>
</dbReference>
<name>A0A3G8YLF8_9DEIO</name>
<protein>
    <submittedName>
        <fullName evidence="3">MGMT family protein</fullName>
    </submittedName>
</protein>
<dbReference type="SUPFAM" id="SSF46767">
    <property type="entry name" value="Methylated DNA-protein cysteine methyltransferase, C-terminal domain"/>
    <property type="match status" value="1"/>
</dbReference>
<reference evidence="3 4" key="1">
    <citation type="submission" date="2018-11" db="EMBL/GenBank/DDBJ databases">
        <title>Deinococcus shelandsis sp. nov., isolated from South Shetland Islands soil of Antarctica.</title>
        <authorList>
            <person name="Tian J."/>
        </authorList>
    </citation>
    <scope>NUCLEOTIDE SEQUENCE [LARGE SCALE GENOMIC DNA]</scope>
    <source>
        <strain evidence="3 4">S14-83T</strain>
    </source>
</reference>
<dbReference type="KEGG" id="dph:EHF33_12460"/>
<dbReference type="PANTHER" id="PTHR42942">
    <property type="entry name" value="6-O-METHYLGUANINE DNA METHYLTRANSFERASE"/>
    <property type="match status" value="1"/>
</dbReference>
<accession>A0A3G8YLF8</accession>
<dbReference type="CDD" id="cd06445">
    <property type="entry name" value="ATase"/>
    <property type="match status" value="1"/>
</dbReference>
<dbReference type="InterPro" id="IPR036217">
    <property type="entry name" value="MethylDNA_cys_MeTrfase_DNAb"/>
</dbReference>
<sequence length="117" mass="12628">MTAPASAAFKTRVLALVAQIPAGRVMTYGQLALLAGQVGAARQVGYLMNGLLENHDLPWQRVINAQGAVSTDKLGFGDIQRGLLKAEGIEFDAAGKCDLGKYQWWPESDAPPQERLF</sequence>
<dbReference type="RefSeq" id="WP_124872048.1">
    <property type="nucleotide sequence ID" value="NZ_CP034183.1"/>
</dbReference>
<evidence type="ECO:0000313" key="3">
    <source>
        <dbReference type="EMBL" id="AZI43454.1"/>
    </source>
</evidence>
<feature type="domain" description="Methylated-DNA-[protein]-cysteine S-methyltransferase DNA binding" evidence="2">
    <location>
        <begin position="8"/>
        <end position="89"/>
    </location>
</feature>
<dbReference type="InterPro" id="IPR036388">
    <property type="entry name" value="WH-like_DNA-bd_sf"/>
</dbReference>
<dbReference type="PANTHER" id="PTHR42942:SF1">
    <property type="entry name" value="ALKYLTRANSFERASE-LIKE PROTEIN 1"/>
    <property type="match status" value="1"/>
</dbReference>
<dbReference type="OrthoDB" id="9789813at2"/>
<organism evidence="3 4">
    <name type="scientific">Deinococcus psychrotolerans</name>
    <dbReference type="NCBI Taxonomy" id="2489213"/>
    <lineage>
        <taxon>Bacteria</taxon>
        <taxon>Thermotogati</taxon>
        <taxon>Deinococcota</taxon>
        <taxon>Deinococci</taxon>
        <taxon>Deinococcales</taxon>
        <taxon>Deinococcaceae</taxon>
        <taxon>Deinococcus</taxon>
    </lineage>
</organism>
<evidence type="ECO:0000313" key="4">
    <source>
        <dbReference type="Proteomes" id="UP000276417"/>
    </source>
</evidence>
<evidence type="ECO:0000259" key="2">
    <source>
        <dbReference type="Pfam" id="PF01035"/>
    </source>
</evidence>
<dbReference type="Gene3D" id="1.10.10.10">
    <property type="entry name" value="Winged helix-like DNA-binding domain superfamily/Winged helix DNA-binding domain"/>
    <property type="match status" value="1"/>
</dbReference>
<dbReference type="GO" id="GO:0006281">
    <property type="term" value="P:DNA repair"/>
    <property type="evidence" value="ECO:0007669"/>
    <property type="project" value="InterPro"/>
</dbReference>
<keyword evidence="1" id="KW-0227">DNA damage</keyword>
<keyword evidence="4" id="KW-1185">Reference proteome</keyword>